<dbReference type="AlphaFoldDB" id="A0AAD7MP95"/>
<keyword evidence="7" id="KW-1185">Reference proteome</keyword>
<keyword evidence="1" id="KW-0479">Metal-binding</keyword>
<dbReference type="SUPFAM" id="SSF144232">
    <property type="entry name" value="HIT/MYND zinc finger-like"/>
    <property type="match status" value="1"/>
</dbReference>
<keyword evidence="3" id="KW-0862">Zinc</keyword>
<evidence type="ECO:0000256" key="2">
    <source>
        <dbReference type="ARBA" id="ARBA00022771"/>
    </source>
</evidence>
<dbReference type="InterPro" id="IPR002893">
    <property type="entry name" value="Znf_MYND"/>
</dbReference>
<dbReference type="Gene3D" id="6.10.140.2220">
    <property type="match status" value="1"/>
</dbReference>
<protein>
    <recommendedName>
        <fullName evidence="5">MYND-type domain-containing protein</fullName>
    </recommendedName>
</protein>
<dbReference type="PROSITE" id="PS50865">
    <property type="entry name" value="ZF_MYND_2"/>
    <property type="match status" value="1"/>
</dbReference>
<evidence type="ECO:0000256" key="3">
    <source>
        <dbReference type="ARBA" id="ARBA00022833"/>
    </source>
</evidence>
<evidence type="ECO:0000313" key="7">
    <source>
        <dbReference type="Proteomes" id="UP001215280"/>
    </source>
</evidence>
<dbReference type="Pfam" id="PF01753">
    <property type="entry name" value="zf-MYND"/>
    <property type="match status" value="1"/>
</dbReference>
<proteinExistence type="predicted"/>
<dbReference type="Proteomes" id="UP001215280">
    <property type="component" value="Unassembled WGS sequence"/>
</dbReference>
<accession>A0AAD7MP95</accession>
<evidence type="ECO:0000259" key="5">
    <source>
        <dbReference type="PROSITE" id="PS50865"/>
    </source>
</evidence>
<gene>
    <name evidence="6" type="ORF">DFH07DRAFT_236440</name>
</gene>
<evidence type="ECO:0000256" key="4">
    <source>
        <dbReference type="PROSITE-ProRule" id="PRU00134"/>
    </source>
</evidence>
<sequence>MHPALRLSNLDRLPMSYRTVAAAACASDASEQDIQRFAGLLRSLGKDRLVNCLPVFFLVLDTARVPTAAQLDKDSPNTRPTVSVALLSLRAIFDLQIPPKIGVELWPRVLAWIDFIQMFREFLAALQLNIDSERALYADYLNFTRRVVSEHPPNAEILCNVPGFKITVVRAWACSLASPGTPPPLHEHLHAVQLLVHYPAAVDDMVEGAGSMDDLARLITLQLDLLLTDTPGLSKHRWALLAFLLETVVITGNPLRVPEEIGDSKPLWTALISRGFVKSLTAAACLLGELGGAVIPGAGDVIDRCMRILCAIFYTQEGYGGLCIAVQNGLLGAIVACGKSDVPHNGIQAMTALLTDVLAPATVYYYVLVDLASAYFAVGEPAGCPPQLTAAWTIFSQTMQRRLTVLRVFDSMEISHRACDNVQCGIIREKTSFKSCSGCRRFVYCSEACQSLDWRRGHREKCAEYRSSNPSIHLDYKSRERAFICALLHHDYESVRSEVLAKVSAIGPDALCYAEFDYRSSQVTITVDEFPPNVETEDDPLWADIVARASNSGGRMFVHFALLRIGINRCQWVIPLRAATGSLEAATNSVGHNAVHPAEIHQLLTVPMIPDMLRSRG</sequence>
<feature type="domain" description="MYND-type" evidence="5">
    <location>
        <begin position="421"/>
        <end position="462"/>
    </location>
</feature>
<name>A0AAD7MP95_9AGAR</name>
<dbReference type="GO" id="GO:0008270">
    <property type="term" value="F:zinc ion binding"/>
    <property type="evidence" value="ECO:0007669"/>
    <property type="project" value="UniProtKB-KW"/>
</dbReference>
<comment type="caution">
    <text evidence="6">The sequence shown here is derived from an EMBL/GenBank/DDBJ whole genome shotgun (WGS) entry which is preliminary data.</text>
</comment>
<reference evidence="6" key="1">
    <citation type="submission" date="2023-03" db="EMBL/GenBank/DDBJ databases">
        <title>Massive genome expansion in bonnet fungi (Mycena s.s.) driven by repeated elements and novel gene families across ecological guilds.</title>
        <authorList>
            <consortium name="Lawrence Berkeley National Laboratory"/>
            <person name="Harder C.B."/>
            <person name="Miyauchi S."/>
            <person name="Viragh M."/>
            <person name="Kuo A."/>
            <person name="Thoen E."/>
            <person name="Andreopoulos B."/>
            <person name="Lu D."/>
            <person name="Skrede I."/>
            <person name="Drula E."/>
            <person name="Henrissat B."/>
            <person name="Morin E."/>
            <person name="Kohler A."/>
            <person name="Barry K."/>
            <person name="LaButti K."/>
            <person name="Morin E."/>
            <person name="Salamov A."/>
            <person name="Lipzen A."/>
            <person name="Mereny Z."/>
            <person name="Hegedus B."/>
            <person name="Baldrian P."/>
            <person name="Stursova M."/>
            <person name="Weitz H."/>
            <person name="Taylor A."/>
            <person name="Grigoriev I.V."/>
            <person name="Nagy L.G."/>
            <person name="Martin F."/>
            <person name="Kauserud H."/>
        </authorList>
    </citation>
    <scope>NUCLEOTIDE SEQUENCE</scope>
    <source>
        <strain evidence="6">CBHHK188m</strain>
    </source>
</reference>
<evidence type="ECO:0000256" key="1">
    <source>
        <dbReference type="ARBA" id="ARBA00022723"/>
    </source>
</evidence>
<evidence type="ECO:0000313" key="6">
    <source>
        <dbReference type="EMBL" id="KAJ7726559.1"/>
    </source>
</evidence>
<dbReference type="EMBL" id="JARJLG010000218">
    <property type="protein sequence ID" value="KAJ7726559.1"/>
    <property type="molecule type" value="Genomic_DNA"/>
</dbReference>
<organism evidence="6 7">
    <name type="scientific">Mycena maculata</name>
    <dbReference type="NCBI Taxonomy" id="230809"/>
    <lineage>
        <taxon>Eukaryota</taxon>
        <taxon>Fungi</taxon>
        <taxon>Dikarya</taxon>
        <taxon>Basidiomycota</taxon>
        <taxon>Agaricomycotina</taxon>
        <taxon>Agaricomycetes</taxon>
        <taxon>Agaricomycetidae</taxon>
        <taxon>Agaricales</taxon>
        <taxon>Marasmiineae</taxon>
        <taxon>Mycenaceae</taxon>
        <taxon>Mycena</taxon>
    </lineage>
</organism>
<keyword evidence="2 4" id="KW-0863">Zinc-finger</keyword>